<proteinExistence type="predicted"/>
<gene>
    <name evidence="2" type="ORF">LY79DRAFT_567379</name>
</gene>
<evidence type="ECO:0000256" key="1">
    <source>
        <dbReference type="SAM" id="MobiDB-lite"/>
    </source>
</evidence>
<name>A0AAD8PPC0_9PEZI</name>
<reference evidence="2" key="1">
    <citation type="submission" date="2021-06" db="EMBL/GenBank/DDBJ databases">
        <title>Comparative genomics, transcriptomics and evolutionary studies reveal genomic signatures of adaptation to plant cell wall in hemibiotrophic fungi.</title>
        <authorList>
            <consortium name="DOE Joint Genome Institute"/>
            <person name="Baroncelli R."/>
            <person name="Diaz J.F."/>
            <person name="Benocci T."/>
            <person name="Peng M."/>
            <person name="Battaglia E."/>
            <person name="Haridas S."/>
            <person name="Andreopoulos W."/>
            <person name="Labutti K."/>
            <person name="Pangilinan J."/>
            <person name="Floch G.L."/>
            <person name="Makela M.R."/>
            <person name="Henrissat B."/>
            <person name="Grigoriev I.V."/>
            <person name="Crouch J.A."/>
            <person name="De Vries R.P."/>
            <person name="Sukno S.A."/>
            <person name="Thon M.R."/>
        </authorList>
    </citation>
    <scope>NUCLEOTIDE SEQUENCE</scope>
    <source>
        <strain evidence="2">CBS 125086</strain>
    </source>
</reference>
<feature type="compositionally biased region" description="Basic and acidic residues" evidence="1">
    <location>
        <begin position="436"/>
        <end position="446"/>
    </location>
</feature>
<feature type="region of interest" description="Disordered" evidence="1">
    <location>
        <begin position="419"/>
        <end position="491"/>
    </location>
</feature>
<keyword evidence="3" id="KW-1185">Reference proteome</keyword>
<dbReference type="AlphaFoldDB" id="A0AAD8PPC0"/>
<evidence type="ECO:0000313" key="3">
    <source>
        <dbReference type="Proteomes" id="UP001230504"/>
    </source>
</evidence>
<feature type="compositionally biased region" description="Basic and acidic residues" evidence="1">
    <location>
        <begin position="453"/>
        <end position="470"/>
    </location>
</feature>
<dbReference type="RefSeq" id="XP_060409489.1">
    <property type="nucleotide sequence ID" value="XM_060558891.1"/>
</dbReference>
<accession>A0AAD8PPC0</accession>
<dbReference type="Proteomes" id="UP001230504">
    <property type="component" value="Unassembled WGS sequence"/>
</dbReference>
<protein>
    <recommendedName>
        <fullName evidence="4">Esterase-like protein</fullName>
    </recommendedName>
</protein>
<organism evidence="2 3">
    <name type="scientific">Colletotrichum navitas</name>
    <dbReference type="NCBI Taxonomy" id="681940"/>
    <lineage>
        <taxon>Eukaryota</taxon>
        <taxon>Fungi</taxon>
        <taxon>Dikarya</taxon>
        <taxon>Ascomycota</taxon>
        <taxon>Pezizomycotina</taxon>
        <taxon>Sordariomycetes</taxon>
        <taxon>Hypocreomycetidae</taxon>
        <taxon>Glomerellales</taxon>
        <taxon>Glomerellaceae</taxon>
        <taxon>Colletotrichum</taxon>
        <taxon>Colletotrichum graminicola species complex</taxon>
    </lineage>
</organism>
<evidence type="ECO:0008006" key="4">
    <source>
        <dbReference type="Google" id="ProtNLM"/>
    </source>
</evidence>
<feature type="region of interest" description="Disordered" evidence="1">
    <location>
        <begin position="173"/>
        <end position="195"/>
    </location>
</feature>
<comment type="caution">
    <text evidence="2">The sequence shown here is derived from an EMBL/GenBank/DDBJ whole genome shotgun (WGS) entry which is preliminary data.</text>
</comment>
<sequence length="491" mass="55916">MKRCTAVRPLLRPAGSAPTQFCQCRQKSDGFPEKPSPFFRRHEFARRTEKGLRGYDQKLKVDSMNKTIGTSVGDLPISPVMDPRWMEARTRYKTPKPRRPKDVLPAGRFRKKLEANPYALALSTPVRLCPITDVRLPKYFLQEFKAIENPETKSFWWTPGDLDVMYAAKDWERDDEPHEDDVPSEPQIPAETPVAQQKATQKLLRRSPACYMLARRPLLKSISGTKKKGLYGEKWKALLSRRGGSLTQRIAKRQVWREDMDDFVLDNMRRNVMKYLVYFAELRAGQDHRSYLLRLGSWDRAATIPQRGCLLWYYAENGPQRLGAATRPDGGDNAAAAAATALEPFSTYDVPKAKYEKKLPVYDLGWLLGEDHLAKLREIPMFRDSSLFLLRKQRSIPLQLYLWKLQAYLAEYDAPEVTHVPESESAGDHTSSTGEKQSRGSSHENDAATLALPEREGRKDSRELEHKEADVGLAGSGPERPEESVTIASRP</sequence>
<evidence type="ECO:0000313" key="2">
    <source>
        <dbReference type="EMBL" id="KAK1573925.1"/>
    </source>
</evidence>
<dbReference type="EMBL" id="JAHLJV010000083">
    <property type="protein sequence ID" value="KAK1573925.1"/>
    <property type="molecule type" value="Genomic_DNA"/>
</dbReference>
<dbReference type="GeneID" id="85443131"/>